<dbReference type="Pfam" id="PF01966">
    <property type="entry name" value="HD"/>
    <property type="match status" value="1"/>
</dbReference>
<evidence type="ECO:0000256" key="5">
    <source>
        <dbReference type="HAMAP-Rule" id="MF_00335"/>
    </source>
</evidence>
<keyword evidence="5" id="KW-1003">Cell membrane</keyword>
<dbReference type="PANTHER" id="PTHR35795">
    <property type="entry name" value="SLR1885 PROTEIN"/>
    <property type="match status" value="1"/>
</dbReference>
<dbReference type="GO" id="GO:0005886">
    <property type="term" value="C:plasma membrane"/>
    <property type="evidence" value="ECO:0007669"/>
    <property type="project" value="UniProtKB-SubCell"/>
</dbReference>
<evidence type="ECO:0000256" key="4">
    <source>
        <dbReference type="ARBA" id="ARBA00022884"/>
    </source>
</evidence>
<evidence type="ECO:0000256" key="3">
    <source>
        <dbReference type="ARBA" id="ARBA00022801"/>
    </source>
</evidence>
<dbReference type="Pfam" id="PF00013">
    <property type="entry name" value="KH_1"/>
    <property type="match status" value="1"/>
</dbReference>
<keyword evidence="5" id="KW-0472">Membrane</keyword>
<dbReference type="InterPro" id="IPR006675">
    <property type="entry name" value="HDIG_dom"/>
</dbReference>
<dbReference type="CDD" id="cd22431">
    <property type="entry name" value="KH-I_RNaseY"/>
    <property type="match status" value="1"/>
</dbReference>
<comment type="similarity">
    <text evidence="5">Belongs to the RNase Y family.</text>
</comment>
<dbReference type="InterPro" id="IPR022711">
    <property type="entry name" value="RNase_Y_N"/>
</dbReference>
<evidence type="ECO:0000313" key="7">
    <source>
        <dbReference type="EMBL" id="ASP28537.1"/>
    </source>
</evidence>
<dbReference type="InterPro" id="IPR003607">
    <property type="entry name" value="HD/PDEase_dom"/>
</dbReference>
<dbReference type="OrthoDB" id="9803205at2"/>
<keyword evidence="4 5" id="KW-0694">RNA-binding</keyword>
<dbReference type="PROSITE" id="PS51831">
    <property type="entry name" value="HD"/>
    <property type="match status" value="1"/>
</dbReference>
<keyword evidence="3 5" id="KW-0378">Hydrolase</keyword>
<dbReference type="AlphaFoldDB" id="A0A222EPT6"/>
<dbReference type="GO" id="GO:0006402">
    <property type="term" value="P:mRNA catabolic process"/>
    <property type="evidence" value="ECO:0007669"/>
    <property type="project" value="UniProtKB-UniRule"/>
</dbReference>
<dbReference type="SUPFAM" id="SSF54791">
    <property type="entry name" value="Eukaryotic type KH-domain (KH-domain type I)"/>
    <property type="match status" value="1"/>
</dbReference>
<dbReference type="InterPro" id="IPR004088">
    <property type="entry name" value="KH_dom_type_1"/>
</dbReference>
<name>A0A222EPT6_9MOLU</name>
<proteinExistence type="inferred from homology"/>
<accession>A0A222EPT6</accession>
<dbReference type="InterPro" id="IPR051094">
    <property type="entry name" value="Diverse_Catalytic_Enzymes"/>
</dbReference>
<dbReference type="GO" id="GO:0003723">
    <property type="term" value="F:RNA binding"/>
    <property type="evidence" value="ECO:0007669"/>
    <property type="project" value="UniProtKB-UniRule"/>
</dbReference>
<comment type="function">
    <text evidence="5">Endoribonuclease that initiates mRNA decay.</text>
</comment>
<dbReference type="GO" id="GO:0016787">
    <property type="term" value="F:hydrolase activity"/>
    <property type="evidence" value="ECO:0007669"/>
    <property type="project" value="UniProtKB-KW"/>
</dbReference>
<keyword evidence="5" id="KW-0812">Transmembrane</keyword>
<dbReference type="NCBIfam" id="TIGR00277">
    <property type="entry name" value="HDIG"/>
    <property type="match status" value="1"/>
</dbReference>
<keyword evidence="2 5" id="KW-0255">Endonuclease</keyword>
<feature type="transmembrane region" description="Helical" evidence="5">
    <location>
        <begin position="12"/>
        <end position="35"/>
    </location>
</feature>
<feature type="domain" description="HD" evidence="6">
    <location>
        <begin position="330"/>
        <end position="423"/>
    </location>
</feature>
<dbReference type="HAMAP" id="MF_00335">
    <property type="entry name" value="RNase_Y"/>
    <property type="match status" value="1"/>
</dbReference>
<organism evidence="7 8">
    <name type="scientific">Spiroplasma corruscae</name>
    <dbReference type="NCBI Taxonomy" id="216934"/>
    <lineage>
        <taxon>Bacteria</taxon>
        <taxon>Bacillati</taxon>
        <taxon>Mycoplasmatota</taxon>
        <taxon>Mollicutes</taxon>
        <taxon>Entomoplasmatales</taxon>
        <taxon>Spiroplasmataceae</taxon>
        <taxon>Spiroplasma</taxon>
    </lineage>
</organism>
<dbReference type="InterPro" id="IPR006674">
    <property type="entry name" value="HD_domain"/>
</dbReference>
<dbReference type="PANTHER" id="PTHR35795:SF1">
    <property type="entry name" value="BIS(5'-NUCLEOSYL)-TETRAPHOSPHATASE, SYMMETRICAL"/>
    <property type="match status" value="1"/>
</dbReference>
<keyword evidence="8" id="KW-1185">Reference proteome</keyword>
<comment type="subcellular location">
    <subcellularLocation>
        <location evidence="5">Cell membrane</location>
        <topology evidence="5">Single-pass membrane protein</topology>
    </subcellularLocation>
</comment>
<dbReference type="Pfam" id="PF12072">
    <property type="entry name" value="RNase_Y_N"/>
    <property type="match status" value="1"/>
</dbReference>
<evidence type="ECO:0000259" key="6">
    <source>
        <dbReference type="PROSITE" id="PS51831"/>
    </source>
</evidence>
<gene>
    <name evidence="5 7" type="primary">rny</name>
    <name evidence="7" type="ORF">SCORR_v1c07650</name>
</gene>
<protein>
    <recommendedName>
        <fullName evidence="5">Ribonuclease Y</fullName>
        <shortName evidence="5">RNase Y</shortName>
        <ecNumber evidence="5">3.1.-.-</ecNumber>
    </recommendedName>
</protein>
<dbReference type="InterPro" id="IPR017705">
    <property type="entry name" value="Ribonuclease_Y"/>
</dbReference>
<keyword evidence="1 5" id="KW-0540">Nuclease</keyword>
<dbReference type="RefSeq" id="WP_094049363.1">
    <property type="nucleotide sequence ID" value="NZ_CP022535.1"/>
</dbReference>
<dbReference type="GO" id="GO:0004521">
    <property type="term" value="F:RNA endonuclease activity"/>
    <property type="evidence" value="ECO:0007669"/>
    <property type="project" value="UniProtKB-UniRule"/>
</dbReference>
<dbReference type="KEGG" id="scou:SCORR_v1c07650"/>
<dbReference type="SUPFAM" id="SSF109604">
    <property type="entry name" value="HD-domain/PDEase-like"/>
    <property type="match status" value="1"/>
</dbReference>
<dbReference type="EMBL" id="CP022535">
    <property type="protein sequence ID" value="ASP28537.1"/>
    <property type="molecule type" value="Genomic_DNA"/>
</dbReference>
<dbReference type="Gene3D" id="1.10.3210.10">
    <property type="entry name" value="Hypothetical protein af1432"/>
    <property type="match status" value="1"/>
</dbReference>
<dbReference type="Proteomes" id="UP000203229">
    <property type="component" value="Chromosome"/>
</dbReference>
<reference evidence="7 8" key="1">
    <citation type="submission" date="2017-07" db="EMBL/GenBank/DDBJ databases">
        <title>Complete genome sequence of Spiroplasma corruscae EC-1 (DSM 19793).</title>
        <authorList>
            <person name="Tsai Y.-M."/>
            <person name="Lo W.-S."/>
            <person name="Kuo C.-H."/>
        </authorList>
    </citation>
    <scope>NUCLEOTIDE SEQUENCE [LARGE SCALE GENOMIC DNA]</scope>
    <source>
        <strain evidence="7 8">EC-1</strain>
    </source>
</reference>
<evidence type="ECO:0000256" key="2">
    <source>
        <dbReference type="ARBA" id="ARBA00022759"/>
    </source>
</evidence>
<sequence>MLEANEIIRDESYIMVIIILFLVVIAISIALIVVLNSRRRKYVMQKAKDEANELKFKIIAEAKKEIAQSNFEAKNSIQRRNNEILLKEQELDLQREEVIIKINDININKQYILEEKININNIKNDLLLKEKKAIALLEKASNFTAEQAKQELLNFIESNYFNELSEKIKEKEDMLKFKSKEVASRMLIDAMQKCNIEVTTDKNTTIFDLDDDSWKGKIIGKEGRNIKTFQMYCGVDIIVDDTPNRIIISSFNPIRREIAFQVLSQLVKTGRIQPASIEEQIIIQSEKLEKTFEEIGFKVAVDLKIVNKIPSEIIHLLGKLKYRQSYGQNALQHSIEVGRISKEIASKLELNKETALIAGLLHDIGKAVDFEEEGTHVSVGVEILKKHNIDHVIVNAVHSHHGDCEKETIYAEIVAIADGISAARPGARNNDAKDYFIRMEELEQVCLEEQGVSKVYVLQSGRQIRVIVNPNIIDDYSLKKLIIQLREKINKINKTPGEITLTIIREKRESLKI</sequence>
<dbReference type="SMART" id="SM00471">
    <property type="entry name" value="HDc"/>
    <property type="match status" value="1"/>
</dbReference>
<evidence type="ECO:0000256" key="1">
    <source>
        <dbReference type="ARBA" id="ARBA00022722"/>
    </source>
</evidence>
<keyword evidence="5" id="KW-1133">Transmembrane helix</keyword>
<evidence type="ECO:0000313" key="8">
    <source>
        <dbReference type="Proteomes" id="UP000203229"/>
    </source>
</evidence>
<dbReference type="CDD" id="cd00077">
    <property type="entry name" value="HDc"/>
    <property type="match status" value="1"/>
</dbReference>
<dbReference type="InterPro" id="IPR036612">
    <property type="entry name" value="KH_dom_type_1_sf"/>
</dbReference>
<dbReference type="EC" id="3.1.-.-" evidence="5"/>